<proteinExistence type="predicted"/>
<evidence type="ECO:0000313" key="2">
    <source>
        <dbReference type="EMBL" id="ETL84018.1"/>
    </source>
</evidence>
<organism evidence="2">
    <name type="scientific">Phytophthora nicotianae</name>
    <name type="common">Potato buckeye rot agent</name>
    <name type="synonym">Phytophthora parasitica</name>
    <dbReference type="NCBI Taxonomy" id="4792"/>
    <lineage>
        <taxon>Eukaryota</taxon>
        <taxon>Sar</taxon>
        <taxon>Stramenopiles</taxon>
        <taxon>Oomycota</taxon>
        <taxon>Peronosporomycetes</taxon>
        <taxon>Peronosporales</taxon>
        <taxon>Peronosporaceae</taxon>
        <taxon>Phytophthora</taxon>
    </lineage>
</organism>
<reference evidence="3" key="3">
    <citation type="submission" date="2013-11" db="EMBL/GenBank/DDBJ databases">
        <title>The Genome Sequence of Phytophthora parasitica IAC_01/95.</title>
        <authorList>
            <consortium name="The Broad Institute Genomics Platform"/>
            <person name="Russ C."/>
            <person name="Tyler B."/>
            <person name="Panabieres F."/>
            <person name="Shan W."/>
            <person name="Tripathy S."/>
            <person name="Grunwald N."/>
            <person name="Machado M."/>
            <person name="Johnson C.S."/>
            <person name="Arredondo F."/>
            <person name="Hong C."/>
            <person name="Coffey M."/>
            <person name="Young S.K."/>
            <person name="Zeng Q."/>
            <person name="Gargeya S."/>
            <person name="Fitzgerald M."/>
            <person name="Abouelleil A."/>
            <person name="Alvarado L."/>
            <person name="Chapman S.B."/>
            <person name="Gainer-Dewar J."/>
            <person name="Goldberg J."/>
            <person name="Griggs A."/>
            <person name="Gujja S."/>
            <person name="Hansen M."/>
            <person name="Howarth C."/>
            <person name="Imamovic A."/>
            <person name="Ireland A."/>
            <person name="Larimer J."/>
            <person name="McCowan C."/>
            <person name="Murphy C."/>
            <person name="Pearson M."/>
            <person name="Poon T.W."/>
            <person name="Priest M."/>
            <person name="Roberts A."/>
            <person name="Saif S."/>
            <person name="Shea T."/>
            <person name="Sykes S."/>
            <person name="Wortman J."/>
            <person name="Nusbaum C."/>
            <person name="Birren B."/>
        </authorList>
    </citation>
    <scope>NUCLEOTIDE SEQUENCE [LARGE SCALE GENOMIC DNA]</scope>
    <source>
        <strain evidence="3">IAC_01/95</strain>
    </source>
</reference>
<dbReference type="Proteomes" id="UP000053236">
    <property type="component" value="Unassembled WGS sequence"/>
</dbReference>
<dbReference type="EMBL" id="KI688436">
    <property type="protein sequence ID" value="ETK77335.1"/>
    <property type="molecule type" value="Genomic_DNA"/>
</dbReference>
<protein>
    <submittedName>
        <fullName evidence="2">Uncharacterized protein</fullName>
    </submittedName>
</protein>
<sequence length="52" mass="6071">MGRKSPHGNIRCMLRRRRRFMRISWCSPIAPTSFNRSTRTHLSTSFTASFGL</sequence>
<reference evidence="2" key="1">
    <citation type="submission" date="2013-11" db="EMBL/GenBank/DDBJ databases">
        <title>The Genome Sequence of Phytophthora parasitica CHvinca01.</title>
        <authorList>
            <consortium name="The Broad Institute Genomics Platform"/>
            <person name="Russ C."/>
            <person name="Tyler B."/>
            <person name="Panabieres F."/>
            <person name="Shan W."/>
            <person name="Tripathy S."/>
            <person name="Grunwald N."/>
            <person name="Machado M."/>
            <person name="Johnson C.S."/>
            <person name="Arredondo F."/>
            <person name="Hong C."/>
            <person name="Coffey M."/>
            <person name="Young S.K."/>
            <person name="Zeng Q."/>
            <person name="Gargeya S."/>
            <person name="Fitzgerald M."/>
            <person name="Abouelleil A."/>
            <person name="Alvarado L."/>
            <person name="Chapman S.B."/>
            <person name="Gainer-Dewar J."/>
            <person name="Goldberg J."/>
            <person name="Griggs A."/>
            <person name="Gujja S."/>
            <person name="Hansen M."/>
            <person name="Howarth C."/>
            <person name="Imamovic A."/>
            <person name="Ireland A."/>
            <person name="Larimer J."/>
            <person name="McCowan C."/>
            <person name="Murphy C."/>
            <person name="Pearson M."/>
            <person name="Poon T.W."/>
            <person name="Priest M."/>
            <person name="Roberts A."/>
            <person name="Saif S."/>
            <person name="Shea T."/>
            <person name="Sykes S."/>
            <person name="Wortman J."/>
            <person name="Nusbaum C."/>
            <person name="Birren B."/>
        </authorList>
    </citation>
    <scope>NUCLEOTIDE SEQUENCE [LARGE SCALE GENOMIC DNA]</scope>
    <source>
        <strain evidence="2">CHvinca01</strain>
    </source>
</reference>
<dbReference type="AlphaFoldDB" id="W2KFW4"/>
<accession>W2KFW4</accession>
<dbReference type="EMBL" id="KI681912">
    <property type="protein sequence ID" value="ETL84018.1"/>
    <property type="molecule type" value="Genomic_DNA"/>
</dbReference>
<name>W2KFW4_PHYNI</name>
<dbReference type="Proteomes" id="UP000054532">
    <property type="component" value="Unassembled WGS sequence"/>
</dbReference>
<evidence type="ECO:0000313" key="3">
    <source>
        <dbReference type="EMBL" id="ETM37209.1"/>
    </source>
</evidence>
<dbReference type="EMBL" id="KI695158">
    <property type="protein sequence ID" value="ETM37209.1"/>
    <property type="molecule type" value="Genomic_DNA"/>
</dbReference>
<dbReference type="Proteomes" id="UP000054423">
    <property type="component" value="Unassembled WGS sequence"/>
</dbReference>
<reference evidence="1" key="2">
    <citation type="submission" date="2013-11" db="EMBL/GenBank/DDBJ databases">
        <title>The Genome Sequence of Phytophthora parasitica CJ02B3.</title>
        <authorList>
            <consortium name="The Broad Institute Genomics Platform"/>
            <person name="Russ C."/>
            <person name="Tyler B."/>
            <person name="Panabieres F."/>
            <person name="Shan W."/>
            <person name="Tripathy S."/>
            <person name="Grunwald N."/>
            <person name="Machado M."/>
            <person name="Johnson C.S."/>
            <person name="Arredondo F."/>
            <person name="Hong C."/>
            <person name="Coffey M."/>
            <person name="Young S.K."/>
            <person name="Zeng Q."/>
            <person name="Gargeya S."/>
            <person name="Fitzgerald M."/>
            <person name="Abouelleil A."/>
            <person name="Alvarado L."/>
            <person name="Chapman S.B."/>
            <person name="Gainer-Dewar J."/>
            <person name="Goldberg J."/>
            <person name="Griggs A."/>
            <person name="Gujja S."/>
            <person name="Hansen M."/>
            <person name="Howarth C."/>
            <person name="Imamovic A."/>
            <person name="Ireland A."/>
            <person name="Larimer J."/>
            <person name="McCowan C."/>
            <person name="Murphy C."/>
            <person name="Pearson M."/>
            <person name="Poon T.W."/>
            <person name="Priest M."/>
            <person name="Roberts A."/>
            <person name="Saif S."/>
            <person name="Shea T."/>
            <person name="Sykes S."/>
            <person name="Wortman J."/>
            <person name="Nusbaum C."/>
            <person name="Birren B."/>
        </authorList>
    </citation>
    <scope>NUCLEOTIDE SEQUENCE [LARGE SCALE GENOMIC DNA]</scope>
    <source>
        <strain evidence="1">CJ02B3</strain>
    </source>
</reference>
<evidence type="ECO:0000313" key="1">
    <source>
        <dbReference type="EMBL" id="ETK77335.1"/>
    </source>
</evidence>
<gene>
    <name evidence="3" type="ORF">L914_16218</name>
    <name evidence="1" type="ORF">L915_16396</name>
    <name evidence="2" type="ORF">L917_16107</name>
</gene>